<keyword evidence="1" id="KW-0902">Two-component regulatory system</keyword>
<dbReference type="InterPro" id="IPR011006">
    <property type="entry name" value="CheY-like_superfamily"/>
</dbReference>
<name>A0ABZ0GME8_9GAMM</name>
<dbReference type="InterPro" id="IPR046947">
    <property type="entry name" value="LytR-like"/>
</dbReference>
<dbReference type="SMART" id="SM00850">
    <property type="entry name" value="LytTR"/>
    <property type="match status" value="1"/>
</dbReference>
<evidence type="ECO:0000259" key="3">
    <source>
        <dbReference type="PROSITE" id="PS50110"/>
    </source>
</evidence>
<evidence type="ECO:0000313" key="6">
    <source>
        <dbReference type="Proteomes" id="UP001301442"/>
    </source>
</evidence>
<dbReference type="PANTHER" id="PTHR37299:SF1">
    <property type="entry name" value="STAGE 0 SPORULATION PROTEIN A HOMOLOG"/>
    <property type="match status" value="1"/>
</dbReference>
<protein>
    <submittedName>
        <fullName evidence="5">Response regulator transcription factor</fullName>
    </submittedName>
</protein>
<dbReference type="InterPro" id="IPR007492">
    <property type="entry name" value="LytTR_DNA-bd_dom"/>
</dbReference>
<feature type="domain" description="Response regulatory" evidence="3">
    <location>
        <begin position="5"/>
        <end position="118"/>
    </location>
</feature>
<dbReference type="PANTHER" id="PTHR37299">
    <property type="entry name" value="TRANSCRIPTIONAL REGULATOR-RELATED"/>
    <property type="match status" value="1"/>
</dbReference>
<dbReference type="Proteomes" id="UP001301442">
    <property type="component" value="Chromosome"/>
</dbReference>
<evidence type="ECO:0000313" key="5">
    <source>
        <dbReference type="EMBL" id="WOH37074.1"/>
    </source>
</evidence>
<dbReference type="SMART" id="SM00448">
    <property type="entry name" value="REC"/>
    <property type="match status" value="1"/>
</dbReference>
<feature type="domain" description="HTH LytTR-type" evidence="4">
    <location>
        <begin position="172"/>
        <end position="276"/>
    </location>
</feature>
<dbReference type="Pfam" id="PF04397">
    <property type="entry name" value="LytTR"/>
    <property type="match status" value="1"/>
</dbReference>
<dbReference type="Gene3D" id="3.40.50.2300">
    <property type="match status" value="1"/>
</dbReference>
<gene>
    <name evidence="5" type="ORF">RI844_17145</name>
</gene>
<reference evidence="5 6" key="1">
    <citation type="submission" date="2023-09" db="EMBL/GenBank/DDBJ databases">
        <authorList>
            <person name="Qi X."/>
        </authorList>
    </citation>
    <scope>NUCLEOTIDE SEQUENCE [LARGE SCALE GENOMIC DNA]</scope>
    <source>
        <strain evidence="5 6">S1-1</strain>
    </source>
</reference>
<organism evidence="5 6">
    <name type="scientific">Thalassotalea fonticola</name>
    <dbReference type="NCBI Taxonomy" id="3065649"/>
    <lineage>
        <taxon>Bacteria</taxon>
        <taxon>Pseudomonadati</taxon>
        <taxon>Pseudomonadota</taxon>
        <taxon>Gammaproteobacteria</taxon>
        <taxon>Alteromonadales</taxon>
        <taxon>Colwelliaceae</taxon>
        <taxon>Thalassotalea</taxon>
    </lineage>
</organism>
<dbReference type="PROSITE" id="PS50110">
    <property type="entry name" value="RESPONSE_REGULATORY"/>
    <property type="match status" value="1"/>
</dbReference>
<accession>A0ABZ0GME8</accession>
<keyword evidence="6" id="KW-1185">Reference proteome</keyword>
<dbReference type="Pfam" id="PF00072">
    <property type="entry name" value="Response_reg"/>
    <property type="match status" value="1"/>
</dbReference>
<dbReference type="InterPro" id="IPR001789">
    <property type="entry name" value="Sig_transdc_resp-reg_receiver"/>
</dbReference>
<sequence length="277" mass="31343">MTKLKAIIVDDEPLALKLLRSKLNKFAELDIIAECKNGREAIQATMDLAPDILFLDIQMPGIDGFGVIKKLQTDVVPMVVFTTAFEQYALDAFDVHAVDYILKPIDEEHIQRAVNRALNRFARGENNDNKTNIIGAIDSINERENASLRFPLSSDHSDDQAGSSGSNVERKVVIKDRDDITLLKQSEIEWVDAAGDYVCLHSEGVTHIKRSTLKSLLEELDPTIFKRVHRSTIVNLNFIQKVIPHTKGEFFLKLGEYDQVKVSRNYRDVIKSFLTDM</sequence>
<evidence type="ECO:0000256" key="2">
    <source>
        <dbReference type="PROSITE-ProRule" id="PRU00169"/>
    </source>
</evidence>
<dbReference type="Gene3D" id="2.40.50.1020">
    <property type="entry name" value="LytTr DNA-binding domain"/>
    <property type="match status" value="1"/>
</dbReference>
<dbReference type="EMBL" id="CP136600">
    <property type="protein sequence ID" value="WOH37074.1"/>
    <property type="molecule type" value="Genomic_DNA"/>
</dbReference>
<dbReference type="RefSeq" id="WP_348395868.1">
    <property type="nucleotide sequence ID" value="NZ_CP136600.1"/>
</dbReference>
<keyword evidence="2" id="KW-0597">Phosphoprotein</keyword>
<evidence type="ECO:0000259" key="4">
    <source>
        <dbReference type="PROSITE" id="PS50930"/>
    </source>
</evidence>
<dbReference type="PROSITE" id="PS50930">
    <property type="entry name" value="HTH_LYTTR"/>
    <property type="match status" value="1"/>
</dbReference>
<feature type="modified residue" description="4-aspartylphosphate" evidence="2">
    <location>
        <position position="56"/>
    </location>
</feature>
<proteinExistence type="predicted"/>
<dbReference type="SUPFAM" id="SSF52172">
    <property type="entry name" value="CheY-like"/>
    <property type="match status" value="1"/>
</dbReference>
<evidence type="ECO:0000256" key="1">
    <source>
        <dbReference type="ARBA" id="ARBA00023012"/>
    </source>
</evidence>